<dbReference type="Proteomes" id="UP000720189">
    <property type="component" value="Unassembled WGS sequence"/>
</dbReference>
<protein>
    <submittedName>
        <fullName evidence="1">Uncharacterized protein</fullName>
    </submittedName>
</protein>
<dbReference type="RefSeq" id="XP_046044260.1">
    <property type="nucleotide sequence ID" value="XM_046193959.1"/>
</dbReference>
<accession>A0A9P9G8F2</accession>
<dbReference type="EMBL" id="JAGMUX010000018">
    <property type="protein sequence ID" value="KAH7233915.1"/>
    <property type="molecule type" value="Genomic_DNA"/>
</dbReference>
<comment type="caution">
    <text evidence="1">The sequence shown here is derived from an EMBL/GenBank/DDBJ whole genome shotgun (WGS) entry which is preliminary data.</text>
</comment>
<keyword evidence="2" id="KW-1185">Reference proteome</keyword>
<reference evidence="1" key="1">
    <citation type="journal article" date="2021" name="Nat. Commun.">
        <title>Genetic determinants of endophytism in the Arabidopsis root mycobiome.</title>
        <authorList>
            <person name="Mesny F."/>
            <person name="Miyauchi S."/>
            <person name="Thiergart T."/>
            <person name="Pickel B."/>
            <person name="Atanasova L."/>
            <person name="Karlsson M."/>
            <person name="Huettel B."/>
            <person name="Barry K.W."/>
            <person name="Haridas S."/>
            <person name="Chen C."/>
            <person name="Bauer D."/>
            <person name="Andreopoulos W."/>
            <person name="Pangilinan J."/>
            <person name="LaButti K."/>
            <person name="Riley R."/>
            <person name="Lipzen A."/>
            <person name="Clum A."/>
            <person name="Drula E."/>
            <person name="Henrissat B."/>
            <person name="Kohler A."/>
            <person name="Grigoriev I.V."/>
            <person name="Martin F.M."/>
            <person name="Hacquard S."/>
        </authorList>
    </citation>
    <scope>NUCLEOTIDE SEQUENCE</scope>
    <source>
        <strain evidence="1">MPI-CAGE-AT-0023</strain>
    </source>
</reference>
<gene>
    <name evidence="1" type="ORF">BKA55DRAFT_580526</name>
</gene>
<proteinExistence type="predicted"/>
<dbReference type="OrthoDB" id="10282050at2759"/>
<name>A0A9P9G8F2_FUSRE</name>
<dbReference type="AlphaFoldDB" id="A0A9P9G8F2"/>
<evidence type="ECO:0000313" key="1">
    <source>
        <dbReference type="EMBL" id="KAH7233915.1"/>
    </source>
</evidence>
<sequence length="117" mass="13331">MNLPSMPKKFRLCSLRGFLGHFRGRRSASDSFGAIRIELVIAWSARTQQEHMVGIPDVQYFDALPWNVDGGMDLLPFTDFMGVPISKQQLVKNRTDVADPRQVMLFLLGKARLHNEQ</sequence>
<dbReference type="GeneID" id="70223913"/>
<evidence type="ECO:0000313" key="2">
    <source>
        <dbReference type="Proteomes" id="UP000720189"/>
    </source>
</evidence>
<organism evidence="1 2">
    <name type="scientific">Fusarium redolens</name>
    <dbReference type="NCBI Taxonomy" id="48865"/>
    <lineage>
        <taxon>Eukaryota</taxon>
        <taxon>Fungi</taxon>
        <taxon>Dikarya</taxon>
        <taxon>Ascomycota</taxon>
        <taxon>Pezizomycotina</taxon>
        <taxon>Sordariomycetes</taxon>
        <taxon>Hypocreomycetidae</taxon>
        <taxon>Hypocreales</taxon>
        <taxon>Nectriaceae</taxon>
        <taxon>Fusarium</taxon>
        <taxon>Fusarium redolens species complex</taxon>
    </lineage>
</organism>